<accession>A0A8C7LXU3</accession>
<reference evidence="2" key="1">
    <citation type="submission" date="2020-07" db="EMBL/GenBank/DDBJ databases">
        <title>A long reads based de novo assembly of the rainbow trout Arlee double haploid line genome.</title>
        <authorList>
            <person name="Gao G."/>
            <person name="Palti Y."/>
        </authorList>
    </citation>
    <scope>NUCLEOTIDE SEQUENCE [LARGE SCALE GENOMIC DNA]</scope>
</reference>
<dbReference type="InterPro" id="IPR050600">
    <property type="entry name" value="SETD3_SETD6_MTase"/>
</dbReference>
<reference evidence="2" key="2">
    <citation type="submission" date="2025-08" db="UniProtKB">
        <authorList>
            <consortium name="Ensembl"/>
        </authorList>
    </citation>
    <scope>IDENTIFICATION</scope>
</reference>
<dbReference type="InterPro" id="IPR016852">
    <property type="entry name" value="SET_MeTrfase"/>
</dbReference>
<evidence type="ECO:0000313" key="2">
    <source>
        <dbReference type="Ensembl" id="ENSOMYP00000005797.2"/>
    </source>
</evidence>
<dbReference type="PIRSF" id="PIRSF027158">
    <property type="entry name" value="Lys_MTase_YDR198C_prd"/>
    <property type="match status" value="1"/>
</dbReference>
<dbReference type="GO" id="GO:0016279">
    <property type="term" value="F:protein-lysine N-methyltransferase activity"/>
    <property type="evidence" value="ECO:0007669"/>
    <property type="project" value="InterPro"/>
</dbReference>
<dbReference type="Gene3D" id="3.90.1410.10">
    <property type="entry name" value="set domain protein methyltransferase, domain 1"/>
    <property type="match status" value="1"/>
</dbReference>
<dbReference type="PROSITE" id="PS50280">
    <property type="entry name" value="SET"/>
    <property type="match status" value="1"/>
</dbReference>
<dbReference type="InterPro" id="IPR044429">
    <property type="entry name" value="SETD4_SET"/>
</dbReference>
<gene>
    <name evidence="2" type="primary">setd4</name>
</gene>
<dbReference type="InterPro" id="IPR015353">
    <property type="entry name" value="Rubisco_LSMT_subst-bd"/>
</dbReference>
<organism evidence="2 3">
    <name type="scientific">Oncorhynchus mykiss</name>
    <name type="common">Rainbow trout</name>
    <name type="synonym">Salmo gairdneri</name>
    <dbReference type="NCBI Taxonomy" id="8022"/>
    <lineage>
        <taxon>Eukaryota</taxon>
        <taxon>Metazoa</taxon>
        <taxon>Chordata</taxon>
        <taxon>Craniata</taxon>
        <taxon>Vertebrata</taxon>
        <taxon>Euteleostomi</taxon>
        <taxon>Actinopterygii</taxon>
        <taxon>Neopterygii</taxon>
        <taxon>Teleostei</taxon>
        <taxon>Protacanthopterygii</taxon>
        <taxon>Salmoniformes</taxon>
        <taxon>Salmonidae</taxon>
        <taxon>Salmoninae</taxon>
        <taxon>Oncorhynchus</taxon>
    </lineage>
</organism>
<dbReference type="CDD" id="cd19177">
    <property type="entry name" value="SET_SETD4"/>
    <property type="match status" value="1"/>
</dbReference>
<dbReference type="PANTHER" id="PTHR13271:SF151">
    <property type="entry name" value="SET DOMAIN-CONTAINING PROTEIN 4"/>
    <property type="match status" value="1"/>
</dbReference>
<dbReference type="FunFam" id="3.90.1410.10:FF:000002">
    <property type="entry name" value="SET domain-containing protein 4 isoform X1"/>
    <property type="match status" value="1"/>
</dbReference>
<dbReference type="SUPFAM" id="SSF82199">
    <property type="entry name" value="SET domain"/>
    <property type="match status" value="1"/>
</dbReference>
<dbReference type="OrthoDB" id="341421at2759"/>
<feature type="domain" description="SET" evidence="1">
    <location>
        <begin position="74"/>
        <end position="304"/>
    </location>
</feature>
<proteinExistence type="predicted"/>
<dbReference type="Pfam" id="PF00856">
    <property type="entry name" value="SET"/>
    <property type="match status" value="1"/>
</dbReference>
<protein>
    <submittedName>
        <fullName evidence="2">SET domain containing 4</fullName>
    </submittedName>
</protein>
<dbReference type="GeneTree" id="ENSGT00940000153577"/>
<reference evidence="2" key="3">
    <citation type="submission" date="2025-09" db="UniProtKB">
        <authorList>
            <consortium name="Ensembl"/>
        </authorList>
    </citation>
    <scope>IDENTIFICATION</scope>
</reference>
<sequence length="488" mass="55991">MNEIIINIRTRSLPVNTNVYGSDFPSKPINMTRKQHGRRARKKRQRECRETTVQSVTLSHEPQFVALRRWLQQRGFSSKLLVPAHFSDTGRGLMTLQPIKAEDLVISLPEKCLLTTSTVLRSYIGEYIERWKPPVSPLLALCAFLISERHFGQRAEWKPYIDVLPQKYTCPAYFSDEVIDLLPGSLSGKALEQRAMVQELHSSSLDFFSSLQPLFSQPVESVFTYDALRWAWCSVNTRTVYMEHQHTPYMSRERNVYALAPYLDLLNHCPAIQVKASFSHVSRCYEIRSIQGCKRFQQAFICYGPHDNQRLLLEYGFVAPGNPHSVVYVDQVILQQCVCITDINQLAQKLLFLKKNDFLANLTLSLDGPSWRLMTALRLLSLKTEQYPFWKSVLLGAGVSQDREEWSVDAALRLCHYLMVDNTRALNKISQLTERADVSLKEQLAVVECLRREEQGILGLNQEMLQGLQKQLLPSRQHAQLRAACTTV</sequence>
<dbReference type="KEGG" id="omy:110527552"/>
<dbReference type="AlphaFoldDB" id="A0A8C7LXU3"/>
<dbReference type="PANTHER" id="PTHR13271">
    <property type="entry name" value="UNCHARACTERIZED PUTATIVE METHYLTRANSFERASE"/>
    <property type="match status" value="1"/>
</dbReference>
<dbReference type="InterPro" id="IPR046341">
    <property type="entry name" value="SET_dom_sf"/>
</dbReference>
<dbReference type="InterPro" id="IPR001214">
    <property type="entry name" value="SET_dom"/>
</dbReference>
<name>A0A8C7LXU3_ONCMY</name>
<keyword evidence="3" id="KW-1185">Reference proteome</keyword>
<dbReference type="Ensembl" id="ENSOMYT00000006452.2">
    <property type="protein sequence ID" value="ENSOMYP00000005797.2"/>
    <property type="gene ID" value="ENSOMYG00000002969.2"/>
</dbReference>
<dbReference type="Pfam" id="PF09273">
    <property type="entry name" value="Rubis-subs-bind"/>
    <property type="match status" value="1"/>
</dbReference>
<dbReference type="Proteomes" id="UP000694395">
    <property type="component" value="Chromosome 7"/>
</dbReference>
<dbReference type="CTD" id="54093"/>
<evidence type="ECO:0000313" key="3">
    <source>
        <dbReference type="Proteomes" id="UP000694395"/>
    </source>
</evidence>
<dbReference type="GeneID" id="110527552"/>
<dbReference type="RefSeq" id="XP_021464587.2">
    <property type="nucleotide sequence ID" value="XM_021608912.2"/>
</dbReference>
<evidence type="ECO:0000259" key="1">
    <source>
        <dbReference type="PROSITE" id="PS50280"/>
    </source>
</evidence>